<evidence type="ECO:0000313" key="8">
    <source>
        <dbReference type="Proteomes" id="UP000002499"/>
    </source>
</evidence>
<feature type="domain" description="Amino acid permease/ SLC12A" evidence="6">
    <location>
        <begin position="86"/>
        <end position="157"/>
    </location>
</feature>
<dbReference type="InParanoid" id="E9EI13"/>
<comment type="subcellular location">
    <subcellularLocation>
        <location evidence="1">Membrane</location>
        <topology evidence="1">Multi-pass membrane protein</topology>
    </subcellularLocation>
</comment>
<dbReference type="Gene3D" id="1.20.1740.10">
    <property type="entry name" value="Amino acid/polyamine transporter I"/>
    <property type="match status" value="1"/>
</dbReference>
<dbReference type="GO" id="GO:0016020">
    <property type="term" value="C:membrane"/>
    <property type="evidence" value="ECO:0007669"/>
    <property type="project" value="UniProtKB-SubCell"/>
</dbReference>
<keyword evidence="3 5" id="KW-1133">Transmembrane helix</keyword>
<evidence type="ECO:0000313" key="7">
    <source>
        <dbReference type="EMBL" id="EFY84454.1"/>
    </source>
</evidence>
<evidence type="ECO:0000256" key="1">
    <source>
        <dbReference type="ARBA" id="ARBA00004141"/>
    </source>
</evidence>
<evidence type="ECO:0000256" key="2">
    <source>
        <dbReference type="ARBA" id="ARBA00022692"/>
    </source>
</evidence>
<gene>
    <name evidence="7" type="ORF">MAC_09511</name>
</gene>
<evidence type="ECO:0000256" key="3">
    <source>
        <dbReference type="ARBA" id="ARBA00022989"/>
    </source>
</evidence>
<feature type="transmembrane region" description="Helical" evidence="5">
    <location>
        <begin position="234"/>
        <end position="260"/>
    </location>
</feature>
<keyword evidence="2 5" id="KW-0812">Transmembrane</keyword>
<dbReference type="HOGENOM" id="CLU_966700_0_0_1"/>
<evidence type="ECO:0000256" key="4">
    <source>
        <dbReference type="ARBA" id="ARBA00023136"/>
    </source>
</evidence>
<evidence type="ECO:0000259" key="6">
    <source>
        <dbReference type="Pfam" id="PF00324"/>
    </source>
</evidence>
<dbReference type="InterPro" id="IPR050524">
    <property type="entry name" value="APC_YAT"/>
</dbReference>
<sequence>MGKLLVWPCNLCVAEMCAYLPIRGSIFEFVDPALGFAMGWTYFYAGVMLVCAEYSAVATLMQYWKNENATHSYYADGGHAVFRIHLGIVCSSRDKRLMGAIEDNAAGSAASPWAIGTQNLGITGLPDLINAMILLSHMYCGNAHLYSSSRTFYGLARGMPSRSSVHKTYTPSRDKLILSPGQAPGFLVKWTKSGFAIYCVALVSLVTFITFLVTAKSAVQVLNWFVDLTTTSLIATYTYVLVIFVFLHSIQCSLVFWMYVWKGTEMVDPRTADLVSGKAKVDEECRVY</sequence>
<keyword evidence="8" id="KW-1185">Reference proteome</keyword>
<proteinExistence type="predicted"/>
<feature type="transmembrane region" description="Helical" evidence="5">
    <location>
        <begin position="42"/>
        <end position="64"/>
    </location>
</feature>
<dbReference type="EMBL" id="GL698625">
    <property type="protein sequence ID" value="EFY84454.1"/>
    <property type="molecule type" value="Genomic_DNA"/>
</dbReference>
<reference evidence="7 8" key="1">
    <citation type="journal article" date="2011" name="PLoS Genet.">
        <title>Genome sequencing and comparative transcriptomics of the model entomopathogenic fungi Metarhizium anisopliae and M. acridum.</title>
        <authorList>
            <person name="Gao Q."/>
            <person name="Jin K."/>
            <person name="Ying S.H."/>
            <person name="Zhang Y."/>
            <person name="Xiao G."/>
            <person name="Shang Y."/>
            <person name="Duan Z."/>
            <person name="Hu X."/>
            <person name="Xie X.Q."/>
            <person name="Zhou G."/>
            <person name="Peng G."/>
            <person name="Luo Z."/>
            <person name="Huang W."/>
            <person name="Wang B."/>
            <person name="Fang W."/>
            <person name="Wang S."/>
            <person name="Zhong Y."/>
            <person name="Ma L.J."/>
            <person name="St Leger R.J."/>
            <person name="Zhao G.P."/>
            <person name="Pei Y."/>
            <person name="Feng M.G."/>
            <person name="Xia Y."/>
            <person name="Wang C."/>
        </authorList>
    </citation>
    <scope>NUCLEOTIDE SEQUENCE [LARGE SCALE GENOMIC DNA]</scope>
    <source>
        <strain evidence="7 8">CQMa 102</strain>
    </source>
</reference>
<dbReference type="OrthoDB" id="3900342at2759"/>
<dbReference type="Proteomes" id="UP000002499">
    <property type="component" value="Unassembled WGS sequence"/>
</dbReference>
<protein>
    <recommendedName>
        <fullName evidence="6">Amino acid permease/ SLC12A domain-containing protein</fullName>
    </recommendedName>
</protein>
<dbReference type="PANTHER" id="PTHR43341:SF39">
    <property type="entry name" value="AMINO ACID TRANSPORTER (EUROFUNG)-RELATED"/>
    <property type="match status" value="1"/>
</dbReference>
<dbReference type="Pfam" id="PF00324">
    <property type="entry name" value="AA_permease"/>
    <property type="match status" value="1"/>
</dbReference>
<dbReference type="GO" id="GO:0015171">
    <property type="term" value="F:amino acid transmembrane transporter activity"/>
    <property type="evidence" value="ECO:0007669"/>
    <property type="project" value="TreeGrafter"/>
</dbReference>
<dbReference type="InterPro" id="IPR004841">
    <property type="entry name" value="AA-permease/SLC12A_dom"/>
</dbReference>
<organism evidence="8">
    <name type="scientific">Metarhizium acridum (strain CQMa 102)</name>
    <dbReference type="NCBI Taxonomy" id="655827"/>
    <lineage>
        <taxon>Eukaryota</taxon>
        <taxon>Fungi</taxon>
        <taxon>Dikarya</taxon>
        <taxon>Ascomycota</taxon>
        <taxon>Pezizomycotina</taxon>
        <taxon>Sordariomycetes</taxon>
        <taxon>Hypocreomycetidae</taxon>
        <taxon>Hypocreales</taxon>
        <taxon>Clavicipitaceae</taxon>
        <taxon>Metarhizium</taxon>
    </lineage>
</organism>
<evidence type="ECO:0000256" key="5">
    <source>
        <dbReference type="SAM" id="Phobius"/>
    </source>
</evidence>
<feature type="transmembrane region" description="Helical" evidence="5">
    <location>
        <begin position="195"/>
        <end position="214"/>
    </location>
</feature>
<dbReference type="eggNOG" id="KOG1286">
    <property type="taxonomic scope" value="Eukaryota"/>
</dbReference>
<name>E9EI13_METAQ</name>
<accession>E9EI13</accession>
<keyword evidence="4 5" id="KW-0472">Membrane</keyword>
<dbReference type="AlphaFoldDB" id="E9EI13"/>
<dbReference type="PANTHER" id="PTHR43341">
    <property type="entry name" value="AMINO ACID PERMEASE"/>
    <property type="match status" value="1"/>
</dbReference>